<evidence type="ECO:0000256" key="8">
    <source>
        <dbReference type="ARBA" id="ARBA00029545"/>
    </source>
</evidence>
<dbReference type="EMBL" id="WKKI01000038">
    <property type="protein sequence ID" value="MRX73569.1"/>
    <property type="molecule type" value="Genomic_DNA"/>
</dbReference>
<keyword evidence="5" id="KW-0449">Lipoprotein</keyword>
<evidence type="ECO:0000256" key="9">
    <source>
        <dbReference type="ARBA" id="ARBA00030321"/>
    </source>
</evidence>
<keyword evidence="2" id="KW-0964">Secreted</keyword>
<keyword evidence="6" id="KW-0636">Prenylation</keyword>
<evidence type="ECO:0000256" key="4">
    <source>
        <dbReference type="ARBA" id="ARBA00023287"/>
    </source>
</evidence>
<dbReference type="Pfam" id="PF05952">
    <property type="entry name" value="ComX"/>
    <property type="match status" value="1"/>
</dbReference>
<organism evidence="10 11">
    <name type="scientific">Metabacillus lacus</name>
    <dbReference type="NCBI Taxonomy" id="1983721"/>
    <lineage>
        <taxon>Bacteria</taxon>
        <taxon>Bacillati</taxon>
        <taxon>Bacillota</taxon>
        <taxon>Bacilli</taxon>
        <taxon>Bacillales</taxon>
        <taxon>Bacillaceae</taxon>
        <taxon>Metabacillus</taxon>
    </lineage>
</organism>
<dbReference type="OrthoDB" id="2937408at2"/>
<reference evidence="10 11" key="1">
    <citation type="submission" date="2019-11" db="EMBL/GenBank/DDBJ databases">
        <title>Bacillus lacus genome.</title>
        <authorList>
            <person name="Allen C.J."/>
            <person name="Newman J.D."/>
        </authorList>
    </citation>
    <scope>NUCLEOTIDE SEQUENCE [LARGE SCALE GENOMIC DNA]</scope>
    <source>
        <strain evidence="10 11">KCTC 33946</strain>
    </source>
</reference>
<evidence type="ECO:0000313" key="10">
    <source>
        <dbReference type="EMBL" id="MRX73569.1"/>
    </source>
</evidence>
<protein>
    <recommendedName>
        <fullName evidence="8">ComX pheromone</fullName>
    </recommendedName>
    <alternativeName>
        <fullName evidence="9">Competence pheromone</fullName>
    </alternativeName>
</protein>
<evidence type="ECO:0000256" key="3">
    <source>
        <dbReference type="ARBA" id="ARBA00023044"/>
    </source>
</evidence>
<comment type="subunit">
    <text evidence="7">Interacts directly with the sensor histidine kinase ComP and stimulates its activity.</text>
</comment>
<name>A0A7X2J1G3_9BACI</name>
<keyword evidence="4" id="KW-0178">Competence</keyword>
<gene>
    <name evidence="10" type="primary">comX</name>
    <name evidence="10" type="ORF">GJU40_15600</name>
</gene>
<dbReference type="GO" id="GO:0005576">
    <property type="term" value="C:extracellular region"/>
    <property type="evidence" value="ECO:0007669"/>
    <property type="project" value="UniProtKB-SubCell"/>
</dbReference>
<evidence type="ECO:0000256" key="1">
    <source>
        <dbReference type="ARBA" id="ARBA00004613"/>
    </source>
</evidence>
<proteinExistence type="predicted"/>
<dbReference type="GO" id="GO:0005186">
    <property type="term" value="F:pheromone activity"/>
    <property type="evidence" value="ECO:0007669"/>
    <property type="project" value="UniProtKB-KW"/>
</dbReference>
<dbReference type="GO" id="GO:0030420">
    <property type="term" value="P:establishment of competence for transformation"/>
    <property type="evidence" value="ECO:0007669"/>
    <property type="project" value="UniProtKB-KW"/>
</dbReference>
<evidence type="ECO:0000256" key="7">
    <source>
        <dbReference type="ARBA" id="ARBA00029483"/>
    </source>
</evidence>
<evidence type="ECO:0000256" key="5">
    <source>
        <dbReference type="ARBA" id="ARBA00023288"/>
    </source>
</evidence>
<dbReference type="Proteomes" id="UP000448867">
    <property type="component" value="Unassembled WGS sequence"/>
</dbReference>
<dbReference type="RefSeq" id="WP_154309028.1">
    <property type="nucleotide sequence ID" value="NZ_WKKI01000038.1"/>
</dbReference>
<sequence length="53" mass="5809">MQEIVNYLVSNPEVFEKVVSGEVSLLNVKSVEEVIGLVEGILGAGKTTVAFWW</sequence>
<evidence type="ECO:0000256" key="2">
    <source>
        <dbReference type="ARBA" id="ARBA00022525"/>
    </source>
</evidence>
<dbReference type="AlphaFoldDB" id="A0A7X2J1G3"/>
<accession>A0A7X2J1G3</accession>
<keyword evidence="3" id="KW-0588">Pheromone</keyword>
<evidence type="ECO:0000256" key="6">
    <source>
        <dbReference type="ARBA" id="ARBA00023289"/>
    </source>
</evidence>
<evidence type="ECO:0000313" key="11">
    <source>
        <dbReference type="Proteomes" id="UP000448867"/>
    </source>
</evidence>
<dbReference type="InterPro" id="IPR009233">
    <property type="entry name" value="Competence_ComX_Bacillus"/>
</dbReference>
<comment type="caution">
    <text evidence="10">The sequence shown here is derived from an EMBL/GenBank/DDBJ whole genome shotgun (WGS) entry which is preliminary data.</text>
</comment>
<keyword evidence="11" id="KW-1185">Reference proteome</keyword>
<comment type="subcellular location">
    <subcellularLocation>
        <location evidence="1">Secreted</location>
    </subcellularLocation>
</comment>